<evidence type="ECO:0000313" key="3">
    <source>
        <dbReference type="EMBL" id="KAJ1977324.1"/>
    </source>
</evidence>
<protein>
    <recommendedName>
        <fullName evidence="2">AB hydrolase-1 domain-containing protein</fullName>
    </recommendedName>
</protein>
<sequence length="562" mass="61237">MVSFFARRPKHGTKPPPPLDLSARRPLSPKPSAQSQCRHRTPGAVPITTPPATPKPEAKTTATLPLSAAATDARDALVPSLQGSSKGAGTVPTSPESLDEEAASSPRTSPSVPPTGEPVKPSMQALAHLFDTSECQTMQFSGYYPGNPRRKKPARLYYELHGTGPCKLFWIMGLNSTASFWKLQTEYFGASDRYQVCVFDNRGIGKSEVSPGPYSITMLAKDALDLLNHLGWSRDVHLAGVSLGGMIAQKLVLMVPSAFATATFISTYHSAIFAMPTLDDMRFFLQSLTAQSKDDLTEPLLRLCFSRKWLKQPYEDNPTVTNRDMLIMSFEAIKHQAPVQAATQTGDLAQLHATWWHNLNPWQLHKLTRYPIRFLTVHGSKDKVIRSACGRTLARLLNCPFNLFHGSGHMVMIDSHERFNRDLQAHIEGTLNLPRCTTGRLGVGLLPTPLSSKYSLATTTTSSQPASTLHTGGDATPIDSSSGEEASDTGGPHHQQQQPLSPFQLVSSPTFPSRHSTQKASPGGVISFTYSKTFSMALFRPTQHKAASKSETFGTSGTSNEP</sequence>
<dbReference type="InterPro" id="IPR000073">
    <property type="entry name" value="AB_hydrolase_1"/>
</dbReference>
<dbReference type="PANTHER" id="PTHR43433">
    <property type="entry name" value="HYDROLASE, ALPHA/BETA FOLD FAMILY PROTEIN"/>
    <property type="match status" value="1"/>
</dbReference>
<dbReference type="OrthoDB" id="19657at2759"/>
<keyword evidence="4" id="KW-1185">Reference proteome</keyword>
<feature type="compositionally biased region" description="Polar residues" evidence="1">
    <location>
        <begin position="549"/>
        <end position="562"/>
    </location>
</feature>
<gene>
    <name evidence="3" type="ORF">H4R34_003622</name>
</gene>
<dbReference type="AlphaFoldDB" id="A0A9W8B468"/>
<comment type="caution">
    <text evidence="3">The sequence shown here is derived from an EMBL/GenBank/DDBJ whole genome shotgun (WGS) entry which is preliminary data.</text>
</comment>
<dbReference type="PANTHER" id="PTHR43433:SF5">
    <property type="entry name" value="AB HYDROLASE-1 DOMAIN-CONTAINING PROTEIN"/>
    <property type="match status" value="1"/>
</dbReference>
<dbReference type="Pfam" id="PF00561">
    <property type="entry name" value="Abhydrolase_1"/>
    <property type="match status" value="1"/>
</dbReference>
<feature type="compositionally biased region" description="Low complexity" evidence="1">
    <location>
        <begin position="456"/>
        <end position="469"/>
    </location>
</feature>
<reference evidence="3" key="1">
    <citation type="submission" date="2022-07" db="EMBL/GenBank/DDBJ databases">
        <title>Phylogenomic reconstructions and comparative analyses of Kickxellomycotina fungi.</title>
        <authorList>
            <person name="Reynolds N.K."/>
            <person name="Stajich J.E."/>
            <person name="Barry K."/>
            <person name="Grigoriev I.V."/>
            <person name="Crous P."/>
            <person name="Smith M.E."/>
        </authorList>
    </citation>
    <scope>NUCLEOTIDE SEQUENCE</scope>
    <source>
        <strain evidence="3">RSA 567</strain>
    </source>
</reference>
<dbReference type="InterPro" id="IPR029058">
    <property type="entry name" value="AB_hydrolase_fold"/>
</dbReference>
<feature type="compositionally biased region" description="Polar residues" evidence="1">
    <location>
        <begin position="494"/>
        <end position="520"/>
    </location>
</feature>
<dbReference type="SUPFAM" id="SSF53474">
    <property type="entry name" value="alpha/beta-Hydrolases"/>
    <property type="match status" value="1"/>
</dbReference>
<dbReference type="Gene3D" id="3.40.50.1820">
    <property type="entry name" value="alpha/beta hydrolase"/>
    <property type="match status" value="1"/>
</dbReference>
<name>A0A9W8B468_9FUNG</name>
<accession>A0A9W8B468</accession>
<evidence type="ECO:0000313" key="4">
    <source>
        <dbReference type="Proteomes" id="UP001151582"/>
    </source>
</evidence>
<feature type="compositionally biased region" description="Polar residues" evidence="1">
    <location>
        <begin position="81"/>
        <end position="96"/>
    </location>
</feature>
<organism evidence="3 4">
    <name type="scientific">Dimargaris verticillata</name>
    <dbReference type="NCBI Taxonomy" id="2761393"/>
    <lineage>
        <taxon>Eukaryota</taxon>
        <taxon>Fungi</taxon>
        <taxon>Fungi incertae sedis</taxon>
        <taxon>Zoopagomycota</taxon>
        <taxon>Kickxellomycotina</taxon>
        <taxon>Dimargaritomycetes</taxon>
        <taxon>Dimargaritales</taxon>
        <taxon>Dimargaritaceae</taxon>
        <taxon>Dimargaris</taxon>
    </lineage>
</organism>
<feature type="region of interest" description="Disordered" evidence="1">
    <location>
        <begin position="80"/>
        <end position="120"/>
    </location>
</feature>
<feature type="region of interest" description="Disordered" evidence="1">
    <location>
        <begin position="543"/>
        <end position="562"/>
    </location>
</feature>
<feature type="region of interest" description="Disordered" evidence="1">
    <location>
        <begin position="456"/>
        <end position="524"/>
    </location>
</feature>
<evidence type="ECO:0000259" key="2">
    <source>
        <dbReference type="Pfam" id="PF00561"/>
    </source>
</evidence>
<feature type="region of interest" description="Disordered" evidence="1">
    <location>
        <begin position="1"/>
        <end position="62"/>
    </location>
</feature>
<proteinExistence type="predicted"/>
<dbReference type="InterPro" id="IPR050471">
    <property type="entry name" value="AB_hydrolase"/>
</dbReference>
<evidence type="ECO:0000256" key="1">
    <source>
        <dbReference type="SAM" id="MobiDB-lite"/>
    </source>
</evidence>
<dbReference type="Proteomes" id="UP001151582">
    <property type="component" value="Unassembled WGS sequence"/>
</dbReference>
<feature type="domain" description="AB hydrolase-1" evidence="2">
    <location>
        <begin position="176"/>
        <end position="414"/>
    </location>
</feature>
<dbReference type="EMBL" id="JANBQB010000357">
    <property type="protein sequence ID" value="KAJ1977324.1"/>
    <property type="molecule type" value="Genomic_DNA"/>
</dbReference>